<evidence type="ECO:0000256" key="1">
    <source>
        <dbReference type="ARBA" id="ARBA00023054"/>
    </source>
</evidence>
<feature type="coiled-coil region" evidence="2">
    <location>
        <begin position="155"/>
        <end position="189"/>
    </location>
</feature>
<keyword evidence="4" id="KW-1185">Reference proteome</keyword>
<dbReference type="Proteomes" id="UP000836841">
    <property type="component" value="Chromosome 2"/>
</dbReference>
<reference evidence="3 4" key="1">
    <citation type="submission" date="2022-03" db="EMBL/GenBank/DDBJ databases">
        <authorList>
            <person name="Nunn A."/>
            <person name="Chopra R."/>
            <person name="Nunn A."/>
            <person name="Contreras Garrido A."/>
        </authorList>
    </citation>
    <scope>NUCLEOTIDE SEQUENCE [LARGE SCALE GENOMIC DNA]</scope>
</reference>
<gene>
    <name evidence="3" type="ORF">TAV2_LOCUS5300</name>
</gene>
<dbReference type="PANTHER" id="PTHR46236">
    <property type="entry name" value="TRAF-LIKE SUPERFAMILY PROTEIN"/>
    <property type="match status" value="1"/>
</dbReference>
<sequence>MRPSICRRLRLVKDESKCLSAYSNVYSNGDYLSLYLELVHGSSPPEWTRNVQFIFTLVNKLWPNPKSNRVSGFLVNKRLVIIAEVKVLPATVKSLENASKTVQNGDKRFNTVVASIPQETCSDVLGQDIQTVKETMDVNGFEVLAFQHDIALTYLKDADFKVDWLEKKLDQLKDNKEKVKSGLTRLQEIEENLLNLKLQ</sequence>
<dbReference type="EMBL" id="OU466858">
    <property type="protein sequence ID" value="CAH2047809.1"/>
    <property type="molecule type" value="Genomic_DNA"/>
</dbReference>
<dbReference type="Gene3D" id="2.60.210.10">
    <property type="entry name" value="Apoptosis, Tumor Necrosis Factor Receptor Associated Protein 2, Chain A"/>
    <property type="match status" value="1"/>
</dbReference>
<evidence type="ECO:0000313" key="4">
    <source>
        <dbReference type="Proteomes" id="UP000836841"/>
    </source>
</evidence>
<accession>A0AAU9RQ38</accession>
<protein>
    <recommendedName>
        <fullName evidence="5">MATH domain-containing protein</fullName>
    </recommendedName>
</protein>
<proteinExistence type="predicted"/>
<keyword evidence="1 2" id="KW-0175">Coiled coil</keyword>
<evidence type="ECO:0008006" key="5">
    <source>
        <dbReference type="Google" id="ProtNLM"/>
    </source>
</evidence>
<dbReference type="InterPro" id="IPR008974">
    <property type="entry name" value="TRAF-like"/>
</dbReference>
<evidence type="ECO:0000313" key="3">
    <source>
        <dbReference type="EMBL" id="CAH2047809.1"/>
    </source>
</evidence>
<dbReference type="InterPro" id="IPR050804">
    <property type="entry name" value="MCC"/>
</dbReference>
<dbReference type="CDD" id="cd00121">
    <property type="entry name" value="MATH"/>
    <property type="match status" value="1"/>
</dbReference>
<dbReference type="SUPFAM" id="SSF49599">
    <property type="entry name" value="TRAF domain-like"/>
    <property type="match status" value="1"/>
</dbReference>
<dbReference type="AlphaFoldDB" id="A0AAU9RQ38"/>
<dbReference type="InterPro" id="IPR002083">
    <property type="entry name" value="MATH/TRAF_dom"/>
</dbReference>
<organism evidence="3 4">
    <name type="scientific">Thlaspi arvense</name>
    <name type="common">Field penny-cress</name>
    <dbReference type="NCBI Taxonomy" id="13288"/>
    <lineage>
        <taxon>Eukaryota</taxon>
        <taxon>Viridiplantae</taxon>
        <taxon>Streptophyta</taxon>
        <taxon>Embryophyta</taxon>
        <taxon>Tracheophyta</taxon>
        <taxon>Spermatophyta</taxon>
        <taxon>Magnoliopsida</taxon>
        <taxon>eudicotyledons</taxon>
        <taxon>Gunneridae</taxon>
        <taxon>Pentapetalae</taxon>
        <taxon>rosids</taxon>
        <taxon>malvids</taxon>
        <taxon>Brassicales</taxon>
        <taxon>Brassicaceae</taxon>
        <taxon>Thlaspideae</taxon>
        <taxon>Thlaspi</taxon>
    </lineage>
</organism>
<dbReference type="PANTHER" id="PTHR46236:SF33">
    <property type="entry name" value="MEPRIN AND TRAF-LIKE DOMAIN-CONTAINING PROTEIN-RELATED"/>
    <property type="match status" value="1"/>
</dbReference>
<name>A0AAU9RQ38_THLAR</name>
<evidence type="ECO:0000256" key="2">
    <source>
        <dbReference type="SAM" id="Coils"/>
    </source>
</evidence>